<evidence type="ECO:0000313" key="3">
    <source>
        <dbReference type="Proteomes" id="UP000595254"/>
    </source>
</evidence>
<feature type="domain" description="AbrB C-terminal" evidence="1">
    <location>
        <begin position="2"/>
        <end position="37"/>
    </location>
</feature>
<accession>A0A974S331</accession>
<evidence type="ECO:0000259" key="1">
    <source>
        <dbReference type="Pfam" id="PF18277"/>
    </source>
</evidence>
<dbReference type="InterPro" id="IPR040678">
    <property type="entry name" value="AbrB_C"/>
</dbReference>
<dbReference type="Proteomes" id="UP000595254">
    <property type="component" value="Chromosome"/>
</dbReference>
<evidence type="ECO:0000313" key="2">
    <source>
        <dbReference type="EMBL" id="QQT02485.1"/>
    </source>
</evidence>
<reference evidence="2 3" key="1">
    <citation type="submission" date="2021-01" db="EMBL/GenBank/DDBJ databases">
        <title>FDA dAtabase for Regulatory Grade micrObial Sequences (FDA-ARGOS): Supporting development and validation of Infectious Disease Dx tests.</title>
        <authorList>
            <person name="Nelson B."/>
            <person name="Plummer A."/>
            <person name="Tallon L."/>
            <person name="Sadzewicz L."/>
            <person name="Zhao X."/>
            <person name="Boylan J."/>
            <person name="Ott S."/>
            <person name="Bowen H."/>
            <person name="Vavikolanu K."/>
            <person name="Mehta A."/>
            <person name="Aluvathingal J."/>
            <person name="Nadendla S."/>
            <person name="Myers T."/>
            <person name="Yan Y."/>
            <person name="Sichtig H."/>
        </authorList>
    </citation>
    <scope>NUCLEOTIDE SEQUENCE [LARGE SCALE GENOMIC DNA]</scope>
    <source>
        <strain evidence="2 3">FDAARGOS_1161</strain>
    </source>
</reference>
<dbReference type="AlphaFoldDB" id="A0A974S331"/>
<organism evidence="2 3">
    <name type="scientific">Peribacillus psychrosaccharolyticus</name>
    <name type="common">Bacillus psychrosaccharolyticus</name>
    <dbReference type="NCBI Taxonomy" id="1407"/>
    <lineage>
        <taxon>Bacteria</taxon>
        <taxon>Bacillati</taxon>
        <taxon>Bacillota</taxon>
        <taxon>Bacilli</taxon>
        <taxon>Bacillales</taxon>
        <taxon>Bacillaceae</taxon>
        <taxon>Peribacillus</taxon>
    </lineage>
</organism>
<dbReference type="Pfam" id="PF18277">
    <property type="entry name" value="AbrB_C"/>
    <property type="match status" value="1"/>
</dbReference>
<proteinExistence type="predicted"/>
<dbReference type="EMBL" id="CP068053">
    <property type="protein sequence ID" value="QQT02485.1"/>
    <property type="molecule type" value="Genomic_DNA"/>
</dbReference>
<sequence length="41" mass="4569">MTCQITGETSDNNLKLDNGSFIVSREAAERLIKEIQTSLEI</sequence>
<dbReference type="KEGG" id="ppsr:I6J18_01505"/>
<keyword evidence="3" id="KW-1185">Reference proteome</keyword>
<name>A0A974S331_PERPY</name>
<protein>
    <submittedName>
        <fullName evidence="2">Transcriptional regulator</fullName>
    </submittedName>
</protein>
<gene>
    <name evidence="2" type="ORF">I6J18_01505</name>
</gene>